<protein>
    <submittedName>
        <fullName evidence="2">Uncharacterized protein</fullName>
    </submittedName>
</protein>
<reference evidence="2 3" key="1">
    <citation type="submission" date="2024-09" db="EMBL/GenBank/DDBJ databases">
        <title>Chromosome-scale assembly of Riccia fluitans.</title>
        <authorList>
            <person name="Paukszto L."/>
            <person name="Sawicki J."/>
            <person name="Karawczyk K."/>
            <person name="Piernik-Szablinska J."/>
            <person name="Szczecinska M."/>
            <person name="Mazdziarz M."/>
        </authorList>
    </citation>
    <scope>NUCLEOTIDE SEQUENCE [LARGE SCALE GENOMIC DNA]</scope>
    <source>
        <strain evidence="2">Rf_01</strain>
        <tissue evidence="2">Aerial parts of the thallus</tissue>
    </source>
</reference>
<gene>
    <name evidence="2" type="ORF">R1flu_007319</name>
</gene>
<evidence type="ECO:0000313" key="3">
    <source>
        <dbReference type="Proteomes" id="UP001605036"/>
    </source>
</evidence>
<name>A0ABD1YYI8_9MARC</name>
<comment type="caution">
    <text evidence="2">The sequence shown here is derived from an EMBL/GenBank/DDBJ whole genome shotgun (WGS) entry which is preliminary data.</text>
</comment>
<dbReference type="EMBL" id="JBHFFA010000003">
    <property type="protein sequence ID" value="KAL2635840.1"/>
    <property type="molecule type" value="Genomic_DNA"/>
</dbReference>
<dbReference type="AlphaFoldDB" id="A0ABD1YYI8"/>
<dbReference type="InterPro" id="IPR019352">
    <property type="entry name" value="SPRING1"/>
</dbReference>
<dbReference type="Proteomes" id="UP001605036">
    <property type="component" value="Unassembled WGS sequence"/>
</dbReference>
<organism evidence="2 3">
    <name type="scientific">Riccia fluitans</name>
    <dbReference type="NCBI Taxonomy" id="41844"/>
    <lineage>
        <taxon>Eukaryota</taxon>
        <taxon>Viridiplantae</taxon>
        <taxon>Streptophyta</taxon>
        <taxon>Embryophyta</taxon>
        <taxon>Marchantiophyta</taxon>
        <taxon>Marchantiopsida</taxon>
        <taxon>Marchantiidae</taxon>
        <taxon>Marchantiales</taxon>
        <taxon>Ricciaceae</taxon>
        <taxon>Riccia</taxon>
    </lineage>
</organism>
<evidence type="ECO:0000313" key="2">
    <source>
        <dbReference type="EMBL" id="KAL2635840.1"/>
    </source>
</evidence>
<evidence type="ECO:0000256" key="1">
    <source>
        <dbReference type="SAM" id="MobiDB-lite"/>
    </source>
</evidence>
<keyword evidence="3" id="KW-1185">Reference proteome</keyword>
<dbReference type="Pfam" id="PF10218">
    <property type="entry name" value="SPRING1"/>
    <property type="match status" value="1"/>
</dbReference>
<proteinExistence type="predicted"/>
<accession>A0ABD1YYI8</accession>
<feature type="region of interest" description="Disordered" evidence="1">
    <location>
        <begin position="1"/>
        <end position="22"/>
    </location>
</feature>
<sequence>MTEDQMRETSFERVEPALKQRDPVNSQPGLCRNLIIESHTYWSPLCNSPVQGRHFRSDDRGYVCSIRSLNPRTGCCIEESMRYSYL</sequence>